<comment type="caution">
    <text evidence="15">The sequence shown here is derived from an EMBL/GenBank/DDBJ whole genome shotgun (WGS) entry which is preliminary data.</text>
</comment>
<comment type="subunit">
    <text evidence="4 13">Heterodimer of LeuC and LeuD.</text>
</comment>
<dbReference type="GO" id="GO:0003861">
    <property type="term" value="F:3-isopropylmalate dehydratase activity"/>
    <property type="evidence" value="ECO:0007669"/>
    <property type="project" value="UniProtKB-EC"/>
</dbReference>
<evidence type="ECO:0000256" key="6">
    <source>
        <dbReference type="ARBA" id="ARBA00022485"/>
    </source>
</evidence>
<dbReference type="PROSITE" id="PS01244">
    <property type="entry name" value="ACONITASE_2"/>
    <property type="match status" value="1"/>
</dbReference>
<gene>
    <name evidence="13 15" type="primary">leuC</name>
    <name evidence="15" type="ORF">QCL97_009660</name>
</gene>
<evidence type="ECO:0000256" key="11">
    <source>
        <dbReference type="ARBA" id="ARBA00023239"/>
    </source>
</evidence>
<feature type="binding site" evidence="13">
    <location>
        <position position="410"/>
    </location>
    <ligand>
        <name>[4Fe-4S] cluster</name>
        <dbReference type="ChEBI" id="CHEBI:49883"/>
    </ligand>
</feature>
<name>A0ABU8V1L2_9NEIS</name>
<comment type="catalytic activity">
    <reaction evidence="1 13">
        <text>(2R,3S)-3-isopropylmalate = (2S)-2-isopropylmalate</text>
        <dbReference type="Rhea" id="RHEA:32287"/>
        <dbReference type="ChEBI" id="CHEBI:1178"/>
        <dbReference type="ChEBI" id="CHEBI:35121"/>
        <dbReference type="EC" id="4.2.1.33"/>
    </reaction>
</comment>
<dbReference type="InterPro" id="IPR015931">
    <property type="entry name" value="Acnase/IPM_dHydase_lsu_aba_1/3"/>
</dbReference>
<keyword evidence="6 13" id="KW-0004">4Fe-4S</keyword>
<dbReference type="HAMAP" id="MF_01026">
    <property type="entry name" value="LeuC_type1"/>
    <property type="match status" value="1"/>
</dbReference>
<dbReference type="InterPro" id="IPR001030">
    <property type="entry name" value="Acoase/IPM_deHydtase_lsu_aba"/>
</dbReference>
<organism evidence="15 16">
    <name type="scientific">Chromobacterium amazonense</name>
    <dbReference type="NCBI Taxonomy" id="1382803"/>
    <lineage>
        <taxon>Bacteria</taxon>
        <taxon>Pseudomonadati</taxon>
        <taxon>Pseudomonadota</taxon>
        <taxon>Betaproteobacteria</taxon>
        <taxon>Neisseriales</taxon>
        <taxon>Chromobacteriaceae</taxon>
        <taxon>Chromobacterium</taxon>
    </lineage>
</organism>
<keyword evidence="11 13" id="KW-0456">Lyase</keyword>
<dbReference type="NCBIfam" id="TIGR00170">
    <property type="entry name" value="leuC"/>
    <property type="match status" value="1"/>
</dbReference>
<evidence type="ECO:0000256" key="12">
    <source>
        <dbReference type="ARBA" id="ARBA00023304"/>
    </source>
</evidence>
<dbReference type="PANTHER" id="PTHR43822">
    <property type="entry name" value="HOMOACONITASE, MITOCHONDRIAL-RELATED"/>
    <property type="match status" value="1"/>
</dbReference>
<dbReference type="RefSeq" id="WP_307913081.1">
    <property type="nucleotide sequence ID" value="NZ_JAVFJF020000016.1"/>
</dbReference>
<feature type="binding site" evidence="13">
    <location>
        <position position="413"/>
    </location>
    <ligand>
        <name>[4Fe-4S] cluster</name>
        <dbReference type="ChEBI" id="CHEBI:49883"/>
    </ligand>
</feature>
<evidence type="ECO:0000259" key="14">
    <source>
        <dbReference type="Pfam" id="PF00330"/>
    </source>
</evidence>
<reference evidence="15 16" key="1">
    <citation type="submission" date="2023-12" db="EMBL/GenBank/DDBJ databases">
        <title>Evaluation and characterization of a potential secondary metabolite violacein from indigenous Chromobacterium amazonense SAM215.</title>
        <authorList>
            <person name="Tarafdar M.R."/>
            <person name="Abedin S.M."/>
            <person name="Atiqua A."/>
            <person name="Saha A."/>
            <person name="Khan S.N."/>
        </authorList>
    </citation>
    <scope>NUCLEOTIDE SEQUENCE [LARGE SCALE GENOMIC DNA]</scope>
    <source>
        <strain evidence="15 16">SAM215</strain>
    </source>
</reference>
<evidence type="ECO:0000256" key="13">
    <source>
        <dbReference type="HAMAP-Rule" id="MF_01026"/>
    </source>
</evidence>
<keyword evidence="9 13" id="KW-0408">Iron</keyword>
<dbReference type="CDD" id="cd01583">
    <property type="entry name" value="IPMI"/>
    <property type="match status" value="1"/>
</dbReference>
<dbReference type="Proteomes" id="UP001224516">
    <property type="component" value="Unassembled WGS sequence"/>
</dbReference>
<protein>
    <recommendedName>
        <fullName evidence="13">3-isopropylmalate dehydratase large subunit</fullName>
        <ecNumber evidence="13">4.2.1.33</ecNumber>
    </recommendedName>
    <alternativeName>
        <fullName evidence="13">Alpha-IPM isomerase</fullName>
        <shortName evidence="13">IPMI</shortName>
    </alternativeName>
    <alternativeName>
        <fullName evidence="13">Isopropylmalate isomerase</fullName>
    </alternativeName>
</protein>
<keyword evidence="10 13" id="KW-0411">Iron-sulfur</keyword>
<dbReference type="InterPro" id="IPR004430">
    <property type="entry name" value="3-IsopropMal_deHydase_lsu"/>
</dbReference>
<evidence type="ECO:0000256" key="9">
    <source>
        <dbReference type="ARBA" id="ARBA00023004"/>
    </source>
</evidence>
<evidence type="ECO:0000313" key="16">
    <source>
        <dbReference type="Proteomes" id="UP001224516"/>
    </source>
</evidence>
<evidence type="ECO:0000256" key="7">
    <source>
        <dbReference type="ARBA" id="ARBA00022605"/>
    </source>
</evidence>
<keyword evidence="16" id="KW-1185">Reference proteome</keyword>
<comment type="pathway">
    <text evidence="3 13">Amino-acid biosynthesis; L-leucine biosynthesis; L-leucine from 3-methyl-2-oxobutanoate: step 2/4.</text>
</comment>
<keyword evidence="12 13" id="KW-0100">Branched-chain amino acid biosynthesis</keyword>
<sequence>MTAQTLYDKLWNSHVVRQEADGTALLYIDRHLVHEVTSPQAFEGLKLAGRKLWRVDSVVSTADHNTPTDHWDEGIKDPISRQQVETLDANIKAFGALAYFPFKDKGQGIVHVMGPEQGATLPGMTVVCGDSHTSTHGAFGALAHGIGTSEVEHVMATQCLVAKKSKNMLVRVDGQLGAGVTAKDVALAIIGKIGTAGGTGYAIEFGGEAIRSLSMEGRMTLCNMAIEGGARSGLVAVDDKTIEYVKGRPYAPKAEQWDMAVAYWRTLHSDDGAHFDEVIVLQAAEIQPQVTWGTSPEMVADVGGKVPNPARESDPVKKAGIERALAYMGLAADTPIDQIPVDVVFIGSCTNSRIEDLREAAAVAKGRQKAANVKQVLVVPGSGLVKAQAEAEGLDKIFTAAGFEWREPGCSMCLAMNADRLLPGERCASTSNRNFEGRQGQGGRTHLVSPAMAAAAAVAGHFVDVRRLAAQ</sequence>
<dbReference type="Pfam" id="PF00330">
    <property type="entry name" value="Aconitase"/>
    <property type="match status" value="1"/>
</dbReference>
<dbReference type="PANTHER" id="PTHR43822:SF9">
    <property type="entry name" value="3-ISOPROPYLMALATE DEHYDRATASE"/>
    <property type="match status" value="1"/>
</dbReference>
<keyword evidence="7 13" id="KW-0028">Amino-acid biosynthesis</keyword>
<evidence type="ECO:0000256" key="3">
    <source>
        <dbReference type="ARBA" id="ARBA00004729"/>
    </source>
</evidence>
<evidence type="ECO:0000256" key="10">
    <source>
        <dbReference type="ARBA" id="ARBA00023014"/>
    </source>
</evidence>
<dbReference type="NCBIfam" id="NF009116">
    <property type="entry name" value="PRK12466.1"/>
    <property type="match status" value="1"/>
</dbReference>
<comment type="cofactor">
    <cofactor evidence="13">
        <name>[4Fe-4S] cluster</name>
        <dbReference type="ChEBI" id="CHEBI:49883"/>
    </cofactor>
    <text evidence="13">Binds 1 [4Fe-4S] cluster per subunit.</text>
</comment>
<keyword evidence="8 13" id="KW-0479">Metal-binding</keyword>
<dbReference type="InterPro" id="IPR050067">
    <property type="entry name" value="IPM_dehydratase_rel_enz"/>
</dbReference>
<evidence type="ECO:0000256" key="2">
    <source>
        <dbReference type="ARBA" id="ARBA00002695"/>
    </source>
</evidence>
<comment type="function">
    <text evidence="2 13">Catalyzes the isomerization between 2-isopropylmalate and 3-isopropylmalate, via the formation of 2-isopropylmaleate.</text>
</comment>
<accession>A0ABU8V1L2</accession>
<proteinExistence type="inferred from homology"/>
<feature type="domain" description="Aconitase/3-isopropylmalate dehydratase large subunit alpha/beta/alpha" evidence="14">
    <location>
        <begin position="8"/>
        <end position="460"/>
    </location>
</feature>
<keyword evidence="5 13" id="KW-0432">Leucine biosynthesis</keyword>
<dbReference type="InterPro" id="IPR033941">
    <property type="entry name" value="IPMI_cat"/>
</dbReference>
<dbReference type="PROSITE" id="PS00450">
    <property type="entry name" value="ACONITASE_1"/>
    <property type="match status" value="1"/>
</dbReference>
<dbReference type="InterPro" id="IPR018136">
    <property type="entry name" value="Aconitase_4Fe-4S_BS"/>
</dbReference>
<dbReference type="PRINTS" id="PR00415">
    <property type="entry name" value="ACONITASE"/>
</dbReference>
<dbReference type="EMBL" id="JAVFJF020000016">
    <property type="protein sequence ID" value="MEJ8674989.1"/>
    <property type="molecule type" value="Genomic_DNA"/>
</dbReference>
<evidence type="ECO:0000256" key="1">
    <source>
        <dbReference type="ARBA" id="ARBA00000491"/>
    </source>
</evidence>
<dbReference type="Gene3D" id="3.30.499.10">
    <property type="entry name" value="Aconitase, domain 3"/>
    <property type="match status" value="2"/>
</dbReference>
<feature type="binding site" evidence="13">
    <location>
        <position position="349"/>
    </location>
    <ligand>
        <name>[4Fe-4S] cluster</name>
        <dbReference type="ChEBI" id="CHEBI:49883"/>
    </ligand>
</feature>
<dbReference type="SUPFAM" id="SSF53732">
    <property type="entry name" value="Aconitase iron-sulfur domain"/>
    <property type="match status" value="1"/>
</dbReference>
<dbReference type="EC" id="4.2.1.33" evidence="13"/>
<evidence type="ECO:0000256" key="8">
    <source>
        <dbReference type="ARBA" id="ARBA00022723"/>
    </source>
</evidence>
<evidence type="ECO:0000256" key="5">
    <source>
        <dbReference type="ARBA" id="ARBA00022430"/>
    </source>
</evidence>
<evidence type="ECO:0000313" key="15">
    <source>
        <dbReference type="EMBL" id="MEJ8674989.1"/>
    </source>
</evidence>
<dbReference type="NCBIfam" id="NF004016">
    <property type="entry name" value="PRK05478.1"/>
    <property type="match status" value="1"/>
</dbReference>
<comment type="similarity">
    <text evidence="13">Belongs to the aconitase/IPM isomerase family. LeuC type 1 subfamily.</text>
</comment>
<dbReference type="InterPro" id="IPR036008">
    <property type="entry name" value="Aconitase_4Fe-4S_dom"/>
</dbReference>
<evidence type="ECO:0000256" key="4">
    <source>
        <dbReference type="ARBA" id="ARBA00011271"/>
    </source>
</evidence>